<evidence type="ECO:0000313" key="2">
    <source>
        <dbReference type="Proteomes" id="UP001204142"/>
    </source>
</evidence>
<comment type="caution">
    <text evidence="1">The sequence shown here is derived from an EMBL/GenBank/DDBJ whole genome shotgun (WGS) entry which is preliminary data.</text>
</comment>
<accession>A0ABT1WHC4</accession>
<dbReference type="Gene3D" id="3.30.530.20">
    <property type="match status" value="1"/>
</dbReference>
<protein>
    <submittedName>
        <fullName evidence="1">SRPBCC family protein</fullName>
    </submittedName>
</protein>
<dbReference type="Proteomes" id="UP001204142">
    <property type="component" value="Unassembled WGS sequence"/>
</dbReference>
<dbReference type="Pfam" id="PF08982">
    <property type="entry name" value="AtaL"/>
    <property type="match status" value="1"/>
</dbReference>
<dbReference type="CDD" id="cd08863">
    <property type="entry name" value="SRPBCC_DUF1857"/>
    <property type="match status" value="1"/>
</dbReference>
<evidence type="ECO:0000313" key="1">
    <source>
        <dbReference type="EMBL" id="MCQ8896906.1"/>
    </source>
</evidence>
<name>A0ABT1WHC4_9BURK</name>
<organism evidence="1 2">
    <name type="scientific">Limnobacter humi</name>
    <dbReference type="NCBI Taxonomy" id="1778671"/>
    <lineage>
        <taxon>Bacteria</taxon>
        <taxon>Pseudomonadati</taxon>
        <taxon>Pseudomonadota</taxon>
        <taxon>Betaproteobacteria</taxon>
        <taxon>Burkholderiales</taxon>
        <taxon>Burkholderiaceae</taxon>
        <taxon>Limnobacter</taxon>
    </lineage>
</organism>
<dbReference type="RefSeq" id="WP_256764696.1">
    <property type="nucleotide sequence ID" value="NZ_JANIGO010000003.1"/>
</dbReference>
<gene>
    <name evidence="1" type="ORF">NQT62_10735</name>
</gene>
<dbReference type="SUPFAM" id="SSF55961">
    <property type="entry name" value="Bet v1-like"/>
    <property type="match status" value="1"/>
</dbReference>
<dbReference type="InterPro" id="IPR015075">
    <property type="entry name" value="AtaL"/>
</dbReference>
<proteinExistence type="predicted"/>
<sequence>MKFEHLVQINDPKLPVVDWLTREQLWMGLVARAWKPTRFILGLEQAEVTEISHSGTVTTLHRRLDYGAFQVEDTIELHDELRTETRVVPNQHCGPSTLTITIEEPEQGLLWLRFQYHVQDADGLNAEDNAHSEYEEARKQAYRAADIDTVKMIRELASTLPADRGMPLRKDH</sequence>
<dbReference type="InterPro" id="IPR023393">
    <property type="entry name" value="START-like_dom_sf"/>
</dbReference>
<dbReference type="EMBL" id="JANIGO010000003">
    <property type="protein sequence ID" value="MCQ8896906.1"/>
    <property type="molecule type" value="Genomic_DNA"/>
</dbReference>
<keyword evidence="2" id="KW-1185">Reference proteome</keyword>
<reference evidence="1 2" key="1">
    <citation type="submission" date="2022-07" db="EMBL/GenBank/DDBJ databases">
        <authorList>
            <person name="Xamxidin M."/>
            <person name="Wu M."/>
        </authorList>
    </citation>
    <scope>NUCLEOTIDE SEQUENCE [LARGE SCALE GENOMIC DNA]</scope>
    <source>
        <strain evidence="1 2">NBRC 111650</strain>
    </source>
</reference>